<keyword evidence="2" id="KW-1185">Reference proteome</keyword>
<dbReference type="AlphaFoldDB" id="I4EGT3"/>
<protein>
    <submittedName>
        <fullName evidence="1">Uncharacterized protein</fullName>
    </submittedName>
</protein>
<accession>I4EGT3</accession>
<proteinExistence type="predicted"/>
<name>I4EGT3_9BACT</name>
<sequence length="69" mass="7337">MRPSSSQVHLASFCQRGRFSAARRLSAIICGIPDKLPAYIDLSAWPLAGSPDELSVLHGWGGNGSEQVA</sequence>
<comment type="caution">
    <text evidence="1">The sequence shown here is derived from an EMBL/GenBank/DDBJ whole genome shotgun (WGS) entry which is preliminary data.</text>
</comment>
<evidence type="ECO:0000313" key="1">
    <source>
        <dbReference type="EMBL" id="CCF83895.1"/>
    </source>
</evidence>
<gene>
    <name evidence="1" type="ORF">NITHO_280038</name>
</gene>
<reference evidence="1 2" key="1">
    <citation type="journal article" date="2012" name="ISME J.">
        <title>Nitrification expanded: discovery, physiology and genomics of a nitrite-oxidizing bacterium from the phylum Chloroflexi.</title>
        <authorList>
            <person name="Sorokin D.Y."/>
            <person name="Lucker S."/>
            <person name="Vejmelkova D."/>
            <person name="Kostrikina N.A."/>
            <person name="Kleerebezem R."/>
            <person name="Rijpstra W.I."/>
            <person name="Damste J.S."/>
            <person name="Le Paslier D."/>
            <person name="Muyzer G."/>
            <person name="Wagner M."/>
            <person name="van Loosdrecht M.C."/>
            <person name="Daims H."/>
        </authorList>
    </citation>
    <scope>NUCLEOTIDE SEQUENCE [LARGE SCALE GENOMIC DNA]</scope>
    <source>
        <strain evidence="2">none</strain>
    </source>
</reference>
<organism evidence="1 2">
    <name type="scientific">Nitrolancea hollandica Lb</name>
    <dbReference type="NCBI Taxonomy" id="1129897"/>
    <lineage>
        <taxon>Bacteria</taxon>
        <taxon>Pseudomonadati</taxon>
        <taxon>Thermomicrobiota</taxon>
        <taxon>Thermomicrobia</taxon>
        <taxon>Sphaerobacterales</taxon>
        <taxon>Sphaerobacterineae</taxon>
        <taxon>Sphaerobacteraceae</taxon>
        <taxon>Nitrolancea</taxon>
    </lineage>
</organism>
<dbReference type="EMBL" id="CAGS01000201">
    <property type="protein sequence ID" value="CCF83895.1"/>
    <property type="molecule type" value="Genomic_DNA"/>
</dbReference>
<dbReference type="Proteomes" id="UP000004221">
    <property type="component" value="Unassembled WGS sequence"/>
</dbReference>
<evidence type="ECO:0000313" key="2">
    <source>
        <dbReference type="Proteomes" id="UP000004221"/>
    </source>
</evidence>